<dbReference type="Pfam" id="PF08284">
    <property type="entry name" value="RVP_2"/>
    <property type="match status" value="1"/>
</dbReference>
<keyword evidence="1" id="KW-0175">Coiled coil</keyword>
<dbReference type="PANTHER" id="PTHR24559">
    <property type="entry name" value="TRANSPOSON TY3-I GAG-POL POLYPROTEIN"/>
    <property type="match status" value="1"/>
</dbReference>
<feature type="compositionally biased region" description="Polar residues" evidence="2">
    <location>
        <begin position="326"/>
        <end position="374"/>
    </location>
</feature>
<sequence length="849" mass="96037">MARSNSQRFETLETGLEEVSQKVAELEANIQHVLKAGMENFQKTLAENFLAKSTEDTVRNQAAMNEATTRVEGSIERLREEQNTQMALMKKDQEKFMEDMRRLLDRRAEEEEFSEARENRRGRGFDGGGGHWKHRKLDMPLFEGLDPDGWILRGEKYFDFYRLTDQEKLDAAVVSMEGDALRWFTFESRRNPIRTWDELKARVLMKYRPTNAGTLHEQWLATTQTATVEEYVNRFIEFVSPLDDVPESILMGQFINGLKEEIKAEIRVLNPEDLDQAMAMASRVEVRNRVKKMGPSYNRSGSFSYFSKGPLSTAPQISPIAQNSQAHNIPTLSPNTHNPLSRNNSYKPSSSVGSHTNVPSTTNLPRNSGASSRFSGEVRRLSERELQEKKAKGLCFRCDERWGVGHQCKKKEMSVLLVDEEDGGEELAGEELGGEFYSLEEQMEAEVPTTLSINSIVGITNPKTLKLVGYIGDGEVIVMVDSGATHNFISLRAVEKLKVPITKSAGFGVSLGNGEAVKGTGICKQVKLKLNSQIVIEEDFLPLELGNSDVILGIQWLEKLGSVVTNWKTQTMRYQLGGSTVTLQGDPSLAKSKISLKAMLKVIRKEGGGILLEFNQLEDSVKEGPAMPMFLRRVIEQFSEVFDLPTGLPPSRGHEHAIVLREGSDPVGVRPYRYPQIQKDEIERLIREMLEAGIIKPSTSPFSSPVLLVKKKDGSWRFCVDYRALNKETIPDKYPIPVIDELLDELYGAKVFTKLDLRAGYHQILVRSEDTHKTAFRTHEGHYEFLVMPFGLTNAPATFQSLMNEVFRPYLRKFVLVFFDDILIYSPCETDHVEHIQIVLSLLKQLWVD</sequence>
<dbReference type="InterPro" id="IPR005162">
    <property type="entry name" value="Retrotrans_gag_dom"/>
</dbReference>
<dbReference type="Proteomes" id="UP000813463">
    <property type="component" value="Chromosome 4"/>
</dbReference>
<evidence type="ECO:0000256" key="1">
    <source>
        <dbReference type="SAM" id="Coils"/>
    </source>
</evidence>
<feature type="compositionally biased region" description="Basic and acidic residues" evidence="2">
    <location>
        <begin position="108"/>
        <end position="124"/>
    </location>
</feature>
<evidence type="ECO:0000313" key="5">
    <source>
        <dbReference type="RefSeq" id="XP_056699529.1"/>
    </source>
</evidence>
<feature type="region of interest" description="Disordered" evidence="2">
    <location>
        <begin position="108"/>
        <end position="129"/>
    </location>
</feature>
<reference evidence="4" key="1">
    <citation type="journal article" date="2021" name="Nat. Commun.">
        <title>Genomic analyses provide insights into spinach domestication and the genetic basis of agronomic traits.</title>
        <authorList>
            <person name="Cai X."/>
            <person name="Sun X."/>
            <person name="Xu C."/>
            <person name="Sun H."/>
            <person name="Wang X."/>
            <person name="Ge C."/>
            <person name="Zhang Z."/>
            <person name="Wang Q."/>
            <person name="Fei Z."/>
            <person name="Jiao C."/>
            <person name="Wang Q."/>
        </authorList>
    </citation>
    <scope>NUCLEOTIDE SEQUENCE [LARGE SCALE GENOMIC DNA]</scope>
    <source>
        <strain evidence="4">cv. Varoflay</strain>
    </source>
</reference>
<reference evidence="5" key="2">
    <citation type="submission" date="2025-08" db="UniProtKB">
        <authorList>
            <consortium name="RefSeq"/>
        </authorList>
    </citation>
    <scope>IDENTIFICATION</scope>
    <source>
        <tissue evidence="5">Leaf</tissue>
    </source>
</reference>
<feature type="coiled-coil region" evidence="1">
    <location>
        <begin position="9"/>
        <end position="36"/>
    </location>
</feature>
<dbReference type="Gene3D" id="3.10.10.10">
    <property type="entry name" value="HIV Type 1 Reverse Transcriptase, subunit A, domain 1"/>
    <property type="match status" value="1"/>
</dbReference>
<evidence type="ECO:0000313" key="4">
    <source>
        <dbReference type="Proteomes" id="UP000813463"/>
    </source>
</evidence>
<dbReference type="Gene3D" id="2.40.70.10">
    <property type="entry name" value="Acid Proteases"/>
    <property type="match status" value="1"/>
</dbReference>
<dbReference type="PANTHER" id="PTHR24559:SF450">
    <property type="entry name" value="RNA-DIRECTED DNA POLYMERASE HOMOLOG"/>
    <property type="match status" value="1"/>
</dbReference>
<dbReference type="Pfam" id="PF00078">
    <property type="entry name" value="RVT_1"/>
    <property type="match status" value="1"/>
</dbReference>
<name>A0ABM3RV73_SPIOL</name>
<keyword evidence="4" id="KW-1185">Reference proteome</keyword>
<protein>
    <recommendedName>
        <fullName evidence="3">Reverse transcriptase domain-containing protein</fullName>
    </recommendedName>
</protein>
<organism evidence="4 5">
    <name type="scientific">Spinacia oleracea</name>
    <name type="common">Spinach</name>
    <dbReference type="NCBI Taxonomy" id="3562"/>
    <lineage>
        <taxon>Eukaryota</taxon>
        <taxon>Viridiplantae</taxon>
        <taxon>Streptophyta</taxon>
        <taxon>Embryophyta</taxon>
        <taxon>Tracheophyta</taxon>
        <taxon>Spermatophyta</taxon>
        <taxon>Magnoliopsida</taxon>
        <taxon>eudicotyledons</taxon>
        <taxon>Gunneridae</taxon>
        <taxon>Pentapetalae</taxon>
        <taxon>Caryophyllales</taxon>
        <taxon>Chenopodiaceae</taxon>
        <taxon>Chenopodioideae</taxon>
        <taxon>Anserineae</taxon>
        <taxon>Spinacia</taxon>
    </lineage>
</organism>
<dbReference type="SUPFAM" id="SSF56672">
    <property type="entry name" value="DNA/RNA polymerases"/>
    <property type="match status" value="1"/>
</dbReference>
<dbReference type="RefSeq" id="XP_056699529.1">
    <property type="nucleotide sequence ID" value="XM_056843551.1"/>
</dbReference>
<dbReference type="Pfam" id="PF03732">
    <property type="entry name" value="Retrotrans_gag"/>
    <property type="match status" value="1"/>
</dbReference>
<feature type="domain" description="Reverse transcriptase" evidence="3">
    <location>
        <begin position="690"/>
        <end position="849"/>
    </location>
</feature>
<dbReference type="CDD" id="cd00303">
    <property type="entry name" value="retropepsin_like"/>
    <property type="match status" value="1"/>
</dbReference>
<evidence type="ECO:0000259" key="3">
    <source>
        <dbReference type="PROSITE" id="PS50878"/>
    </source>
</evidence>
<gene>
    <name evidence="5" type="primary">LOC130472463</name>
</gene>
<dbReference type="InterPro" id="IPR043128">
    <property type="entry name" value="Rev_trsase/Diguanyl_cyclase"/>
</dbReference>
<dbReference type="CDD" id="cd01647">
    <property type="entry name" value="RT_LTR"/>
    <property type="match status" value="1"/>
</dbReference>
<evidence type="ECO:0000256" key="2">
    <source>
        <dbReference type="SAM" id="MobiDB-lite"/>
    </source>
</evidence>
<accession>A0ABM3RV73</accession>
<dbReference type="InterPro" id="IPR043502">
    <property type="entry name" value="DNA/RNA_pol_sf"/>
</dbReference>
<dbReference type="SUPFAM" id="SSF50630">
    <property type="entry name" value="Acid proteases"/>
    <property type="match status" value="1"/>
</dbReference>
<dbReference type="PROSITE" id="PS50878">
    <property type="entry name" value="RT_POL"/>
    <property type="match status" value="1"/>
</dbReference>
<proteinExistence type="predicted"/>
<dbReference type="Gene3D" id="3.30.70.270">
    <property type="match status" value="1"/>
</dbReference>
<feature type="region of interest" description="Disordered" evidence="2">
    <location>
        <begin position="326"/>
        <end position="383"/>
    </location>
</feature>
<dbReference type="InterPro" id="IPR021109">
    <property type="entry name" value="Peptidase_aspartic_dom_sf"/>
</dbReference>
<dbReference type="GeneID" id="130472463"/>
<dbReference type="InterPro" id="IPR000477">
    <property type="entry name" value="RT_dom"/>
</dbReference>
<dbReference type="InterPro" id="IPR053134">
    <property type="entry name" value="RNA-dir_DNA_polymerase"/>
</dbReference>